<dbReference type="AlphaFoldDB" id="A0A7J8HZT7"/>
<organism evidence="2 3">
    <name type="scientific">Molossus molossus</name>
    <name type="common">Pallas' mastiff bat</name>
    <name type="synonym">Vespertilio molossus</name>
    <dbReference type="NCBI Taxonomy" id="27622"/>
    <lineage>
        <taxon>Eukaryota</taxon>
        <taxon>Metazoa</taxon>
        <taxon>Chordata</taxon>
        <taxon>Craniata</taxon>
        <taxon>Vertebrata</taxon>
        <taxon>Euteleostomi</taxon>
        <taxon>Mammalia</taxon>
        <taxon>Eutheria</taxon>
        <taxon>Laurasiatheria</taxon>
        <taxon>Chiroptera</taxon>
        <taxon>Yangochiroptera</taxon>
        <taxon>Molossidae</taxon>
        <taxon>Molossus</taxon>
    </lineage>
</organism>
<comment type="caution">
    <text evidence="2">The sequence shown here is derived from an EMBL/GenBank/DDBJ whole genome shotgun (WGS) entry which is preliminary data.</text>
</comment>
<name>A0A7J8HZT7_MOLMO</name>
<proteinExistence type="predicted"/>
<gene>
    <name evidence="2" type="ORF">HJG59_004149</name>
</gene>
<evidence type="ECO:0000256" key="1">
    <source>
        <dbReference type="SAM" id="Phobius"/>
    </source>
</evidence>
<keyword evidence="1" id="KW-1133">Transmembrane helix</keyword>
<evidence type="ECO:0000313" key="2">
    <source>
        <dbReference type="EMBL" id="KAF6477425.1"/>
    </source>
</evidence>
<feature type="transmembrane region" description="Helical" evidence="1">
    <location>
        <begin position="48"/>
        <end position="69"/>
    </location>
</feature>
<keyword evidence="1" id="KW-0472">Membrane</keyword>
<evidence type="ECO:0000313" key="3">
    <source>
        <dbReference type="Proteomes" id="UP000550707"/>
    </source>
</evidence>
<dbReference type="EMBL" id="JACASF010000005">
    <property type="protein sequence ID" value="KAF6477425.1"/>
    <property type="molecule type" value="Genomic_DNA"/>
</dbReference>
<dbReference type="Proteomes" id="UP000550707">
    <property type="component" value="Unassembled WGS sequence"/>
</dbReference>
<accession>A0A7J8HZT7</accession>
<sequence>MRVCNSAGCAEKQANFATLNYDGSTIPPLIKSVVQSEDGLTTNEGLKMLVTISCILVGVLLLFVLLLVVRRRRREQRLKRLRGTGRVQIRTTHAEAQGKVCHPQLASCFSGGVQRRHYRKHAPFYFAGTSEMKMLSCGYEQESCFSKKCWSM</sequence>
<protein>
    <submittedName>
        <fullName evidence="2">DS cell adhesion molecule</fullName>
    </submittedName>
</protein>
<keyword evidence="1" id="KW-0812">Transmembrane</keyword>
<reference evidence="2 3" key="1">
    <citation type="journal article" date="2020" name="Nature">
        <title>Six reference-quality genomes reveal evolution of bat adaptations.</title>
        <authorList>
            <person name="Jebb D."/>
            <person name="Huang Z."/>
            <person name="Pippel M."/>
            <person name="Hughes G.M."/>
            <person name="Lavrichenko K."/>
            <person name="Devanna P."/>
            <person name="Winkler S."/>
            <person name="Jermiin L.S."/>
            <person name="Skirmuntt E.C."/>
            <person name="Katzourakis A."/>
            <person name="Burkitt-Gray L."/>
            <person name="Ray D.A."/>
            <person name="Sullivan K.A.M."/>
            <person name="Roscito J.G."/>
            <person name="Kirilenko B.M."/>
            <person name="Davalos L.M."/>
            <person name="Corthals A.P."/>
            <person name="Power M.L."/>
            <person name="Jones G."/>
            <person name="Ransome R.D."/>
            <person name="Dechmann D.K.N."/>
            <person name="Locatelli A.G."/>
            <person name="Puechmaille S.J."/>
            <person name="Fedrigo O."/>
            <person name="Jarvis E.D."/>
            <person name="Hiller M."/>
            <person name="Vernes S.C."/>
            <person name="Myers E.W."/>
            <person name="Teeling E.C."/>
        </authorList>
    </citation>
    <scope>NUCLEOTIDE SEQUENCE [LARGE SCALE GENOMIC DNA]</scope>
    <source>
        <strain evidence="2">MMolMol1</strain>
        <tissue evidence="2">Muscle</tissue>
    </source>
</reference>
<keyword evidence="3" id="KW-1185">Reference proteome</keyword>